<protein>
    <submittedName>
        <fullName evidence="1">Uncharacterized protein</fullName>
    </submittedName>
</protein>
<gene>
    <name evidence="1" type="ORF">CTOB1V02_LOCUS11904</name>
</gene>
<dbReference type="OrthoDB" id="10010764at2759"/>
<organism evidence="1">
    <name type="scientific">Cyprideis torosa</name>
    <dbReference type="NCBI Taxonomy" id="163714"/>
    <lineage>
        <taxon>Eukaryota</taxon>
        <taxon>Metazoa</taxon>
        <taxon>Ecdysozoa</taxon>
        <taxon>Arthropoda</taxon>
        <taxon>Crustacea</taxon>
        <taxon>Oligostraca</taxon>
        <taxon>Ostracoda</taxon>
        <taxon>Podocopa</taxon>
        <taxon>Podocopida</taxon>
        <taxon>Cytherocopina</taxon>
        <taxon>Cytheroidea</taxon>
        <taxon>Cytherideidae</taxon>
        <taxon>Cyprideis</taxon>
    </lineage>
</organism>
<name>A0A7R8ZWA1_9CRUS</name>
<accession>A0A7R8ZWA1</accession>
<proteinExistence type="predicted"/>
<dbReference type="AlphaFoldDB" id="A0A7R8ZWA1"/>
<reference evidence="1" key="1">
    <citation type="submission" date="2020-11" db="EMBL/GenBank/DDBJ databases">
        <authorList>
            <person name="Tran Van P."/>
        </authorList>
    </citation>
    <scope>NUCLEOTIDE SEQUENCE</scope>
</reference>
<evidence type="ECO:0000313" key="1">
    <source>
        <dbReference type="EMBL" id="CAD7234086.1"/>
    </source>
</evidence>
<dbReference type="EMBL" id="OB667703">
    <property type="protein sequence ID" value="CAD7234086.1"/>
    <property type="molecule type" value="Genomic_DNA"/>
</dbReference>
<sequence>MFNGILSLTEKARTAYGKNILQQQGYTERAMPAGPDQSSNPEVSINALVAVNSDVNDQIVALKMISQNLKSAYNGISVNWREYAEWQSRHASSPPRGHVPSPPLPPTRPAEEAQGQIQMTAPQVEVEEGSG</sequence>